<keyword evidence="2" id="KW-1133">Transmembrane helix</keyword>
<organism evidence="3 4">
    <name type="scientific">Sphingomonas oleivorans</name>
    <dbReference type="NCBI Taxonomy" id="1735121"/>
    <lineage>
        <taxon>Bacteria</taxon>
        <taxon>Pseudomonadati</taxon>
        <taxon>Pseudomonadota</taxon>
        <taxon>Alphaproteobacteria</taxon>
        <taxon>Sphingomonadales</taxon>
        <taxon>Sphingomonadaceae</taxon>
        <taxon>Sphingomonas</taxon>
    </lineage>
</organism>
<evidence type="ECO:0000313" key="4">
    <source>
        <dbReference type="Proteomes" id="UP000244162"/>
    </source>
</evidence>
<dbReference type="Proteomes" id="UP000244162">
    <property type="component" value="Unassembled WGS sequence"/>
</dbReference>
<sequence length="106" mass="11684">MNFLRTLFWIVITVVTVVFSANNWKTVTINLWGGMQADAKLPALLLLAFLLGALPVYAWQRALRWRLGRRLELAERAAAEARGPAEEPQEPILPPGATPIAVPPAV</sequence>
<keyword evidence="2" id="KW-0472">Membrane</keyword>
<keyword evidence="2" id="KW-0812">Transmembrane</keyword>
<evidence type="ECO:0000313" key="3">
    <source>
        <dbReference type="EMBL" id="PTQ08507.1"/>
    </source>
</evidence>
<proteinExistence type="predicted"/>
<feature type="compositionally biased region" description="Pro residues" evidence="1">
    <location>
        <begin position="91"/>
        <end position="106"/>
    </location>
</feature>
<dbReference type="AlphaFoldDB" id="A0A2T5FUU9"/>
<accession>A0A2T5FUU9</accession>
<evidence type="ECO:0000256" key="2">
    <source>
        <dbReference type="SAM" id="Phobius"/>
    </source>
</evidence>
<reference evidence="3 4" key="1">
    <citation type="submission" date="2017-09" db="EMBL/GenBank/DDBJ databases">
        <title>Sphingomonas panjinensis sp.nov., isolated from oil-contaminated soil.</title>
        <authorList>
            <person name="Wang L."/>
            <person name="Chen L."/>
        </authorList>
    </citation>
    <scope>NUCLEOTIDE SEQUENCE [LARGE SCALE GENOMIC DNA]</scope>
    <source>
        <strain evidence="3 4">FW-11</strain>
    </source>
</reference>
<evidence type="ECO:0000256" key="1">
    <source>
        <dbReference type="SAM" id="MobiDB-lite"/>
    </source>
</evidence>
<feature type="region of interest" description="Disordered" evidence="1">
    <location>
        <begin position="80"/>
        <end position="106"/>
    </location>
</feature>
<dbReference type="RefSeq" id="WP_107969062.1">
    <property type="nucleotide sequence ID" value="NZ_NWBU01000015.1"/>
</dbReference>
<dbReference type="EMBL" id="NWBU01000015">
    <property type="protein sequence ID" value="PTQ08507.1"/>
    <property type="molecule type" value="Genomic_DNA"/>
</dbReference>
<feature type="transmembrane region" description="Helical" evidence="2">
    <location>
        <begin position="44"/>
        <end position="60"/>
    </location>
</feature>
<gene>
    <name evidence="3" type="ORF">CLG96_14980</name>
</gene>
<evidence type="ECO:0008006" key="5">
    <source>
        <dbReference type="Google" id="ProtNLM"/>
    </source>
</evidence>
<protein>
    <recommendedName>
        <fullName evidence="5">Lipopolysaccharide assembly protein A domain-containing protein</fullName>
    </recommendedName>
</protein>
<keyword evidence="4" id="KW-1185">Reference proteome</keyword>
<name>A0A2T5FUU9_9SPHN</name>
<comment type="caution">
    <text evidence="3">The sequence shown here is derived from an EMBL/GenBank/DDBJ whole genome shotgun (WGS) entry which is preliminary data.</text>
</comment>